<dbReference type="PANTHER" id="PTHR11346:SF176">
    <property type="entry name" value="32 KDA BETA-GALACTOSIDE-BINDING LECTIN LEC-3"/>
    <property type="match status" value="1"/>
</dbReference>
<dbReference type="InterPro" id="IPR013320">
    <property type="entry name" value="ConA-like_dom_sf"/>
</dbReference>
<dbReference type="GO" id="GO:0006614">
    <property type="term" value="P:SRP-dependent cotranslational protein targeting to membrane"/>
    <property type="evidence" value="ECO:0007669"/>
    <property type="project" value="InterPro"/>
</dbReference>
<dbReference type="GO" id="GO:0008312">
    <property type="term" value="F:7S RNA binding"/>
    <property type="evidence" value="ECO:0007669"/>
    <property type="project" value="InterPro"/>
</dbReference>
<dbReference type="GO" id="GO:0030246">
    <property type="term" value="F:carbohydrate binding"/>
    <property type="evidence" value="ECO:0007669"/>
    <property type="project" value="UniProtKB-UniRule"/>
</dbReference>
<keyword evidence="1 4" id="KW-0430">Lectin</keyword>
<protein>
    <recommendedName>
        <fullName evidence="4">Galectin</fullName>
    </recommendedName>
</protein>
<sequence length="330" mass="36458">MTYITSWEEFAKAAERLYISDPLKVRFVMKYRHCSGRLCIKITDDQVAMPYLGPIFGGMNPGKMIALQGTAHPAAQRFSINLQCGPNVNPRDDIALHVDVRFINSTIVRNALVMQQWGSEELHGPFPVARGQPFEFLILAEPHAFKIAINGLHYTEFNHRMPMERVSYLSIDGEVSVTSIRLDGGNTSYMPTPGPMPRAPPSPHAMHYQTGPAPPPPPGYYPTQPGVVPYAGAAYVPPTVLAVPGPYSSPYGRSPHISPRHSPHISRSAAIPIVGGVGAGILAGALLHGHHKHKRHKWMKSGFKHKAFKFKHKHKHGFHMHRWGSSSSSE</sequence>
<dbReference type="InterPro" id="IPR044156">
    <property type="entry name" value="Galectin-like"/>
</dbReference>
<dbReference type="HOGENOM" id="CLU_842846_0_0_1"/>
<dbReference type="Proteomes" id="UP000014500">
    <property type="component" value="Unassembled WGS sequence"/>
</dbReference>
<dbReference type="AlphaFoldDB" id="T1JGR1"/>
<reference evidence="8" key="1">
    <citation type="submission" date="2011-05" db="EMBL/GenBank/DDBJ databases">
        <authorList>
            <person name="Richards S.R."/>
            <person name="Qu J."/>
            <person name="Jiang H."/>
            <person name="Jhangiani S.N."/>
            <person name="Agravi P."/>
            <person name="Goodspeed R."/>
            <person name="Gross S."/>
            <person name="Mandapat C."/>
            <person name="Jackson L."/>
            <person name="Mathew T."/>
            <person name="Pu L."/>
            <person name="Thornton R."/>
            <person name="Saada N."/>
            <person name="Wilczek-Boney K.B."/>
            <person name="Lee S."/>
            <person name="Kovar C."/>
            <person name="Wu Y."/>
            <person name="Scherer S.E."/>
            <person name="Worley K.C."/>
            <person name="Muzny D.M."/>
            <person name="Gibbs R."/>
        </authorList>
    </citation>
    <scope>NUCLEOTIDE SEQUENCE</scope>
    <source>
        <strain evidence="8">Brora</strain>
    </source>
</reference>
<dbReference type="CDD" id="cd00070">
    <property type="entry name" value="GLECT"/>
    <property type="match status" value="1"/>
</dbReference>
<dbReference type="InterPro" id="IPR001079">
    <property type="entry name" value="Galectin_CRD"/>
</dbReference>
<keyword evidence="3" id="KW-0733">Signal recognition particle</keyword>
<dbReference type="eggNOG" id="KOG3587">
    <property type="taxonomic scope" value="Eukaryota"/>
</dbReference>
<dbReference type="Gene3D" id="3.30.720.10">
    <property type="entry name" value="Signal recognition particle alu RNA binding heterodimer, srp9/1"/>
    <property type="match status" value="1"/>
</dbReference>
<evidence type="ECO:0000259" key="6">
    <source>
        <dbReference type="PROSITE" id="PS51304"/>
    </source>
</evidence>
<dbReference type="SMART" id="SM00276">
    <property type="entry name" value="GLECT"/>
    <property type="match status" value="1"/>
</dbReference>
<evidence type="ECO:0000256" key="3">
    <source>
        <dbReference type="ARBA" id="ARBA00023135"/>
    </source>
</evidence>
<proteinExistence type="predicted"/>
<dbReference type="OMA" id="PIKHAIN"/>
<keyword evidence="5" id="KW-0472">Membrane</keyword>
<feature type="transmembrane region" description="Helical" evidence="5">
    <location>
        <begin position="269"/>
        <end position="289"/>
    </location>
</feature>
<organism evidence="7 8">
    <name type="scientific">Strigamia maritima</name>
    <name type="common">European centipede</name>
    <name type="synonym">Geophilus maritimus</name>
    <dbReference type="NCBI Taxonomy" id="126957"/>
    <lineage>
        <taxon>Eukaryota</taxon>
        <taxon>Metazoa</taxon>
        <taxon>Ecdysozoa</taxon>
        <taxon>Arthropoda</taxon>
        <taxon>Myriapoda</taxon>
        <taxon>Chilopoda</taxon>
        <taxon>Pleurostigmophora</taxon>
        <taxon>Geophilomorpha</taxon>
        <taxon>Linotaeniidae</taxon>
        <taxon>Strigamia</taxon>
    </lineage>
</organism>
<dbReference type="GO" id="GO:0016936">
    <property type="term" value="F:galactoside binding"/>
    <property type="evidence" value="ECO:0007669"/>
    <property type="project" value="TreeGrafter"/>
</dbReference>
<keyword evidence="2" id="KW-0677">Repeat</keyword>
<dbReference type="PANTHER" id="PTHR11346">
    <property type="entry name" value="GALECTIN"/>
    <property type="match status" value="1"/>
</dbReference>
<dbReference type="EnsemblMetazoa" id="SMAR013035-RA">
    <property type="protein sequence ID" value="SMAR013035-PA"/>
    <property type="gene ID" value="SMAR013035"/>
</dbReference>
<name>T1JGR1_STRMM</name>
<dbReference type="Pfam" id="PF00337">
    <property type="entry name" value="Gal-bind_lectin"/>
    <property type="match status" value="1"/>
</dbReference>
<evidence type="ECO:0000256" key="4">
    <source>
        <dbReference type="RuleBase" id="RU102079"/>
    </source>
</evidence>
<dbReference type="FunFam" id="2.60.120.200:FF:000124">
    <property type="entry name" value="Galectin-4"/>
    <property type="match status" value="1"/>
</dbReference>
<dbReference type="SUPFAM" id="SSF49899">
    <property type="entry name" value="Concanavalin A-like lectins/glucanases"/>
    <property type="match status" value="1"/>
</dbReference>
<evidence type="ECO:0000313" key="8">
    <source>
        <dbReference type="Proteomes" id="UP000014500"/>
    </source>
</evidence>
<keyword evidence="5" id="KW-0812">Transmembrane</keyword>
<dbReference type="EMBL" id="JH432211">
    <property type="status" value="NOT_ANNOTATED_CDS"/>
    <property type="molecule type" value="Genomic_DNA"/>
</dbReference>
<keyword evidence="8" id="KW-1185">Reference proteome</keyword>
<dbReference type="InterPro" id="IPR009018">
    <property type="entry name" value="Signal_recog_particle_SRP9/14"/>
</dbReference>
<dbReference type="Gene3D" id="2.60.120.200">
    <property type="match status" value="1"/>
</dbReference>
<evidence type="ECO:0000256" key="1">
    <source>
        <dbReference type="ARBA" id="ARBA00022734"/>
    </source>
</evidence>
<dbReference type="SUPFAM" id="SSF54762">
    <property type="entry name" value="Signal recognition particle alu RNA binding heterodimer, SRP9/14"/>
    <property type="match status" value="1"/>
</dbReference>
<evidence type="ECO:0000313" key="7">
    <source>
        <dbReference type="EnsemblMetazoa" id="SMAR013035-PA"/>
    </source>
</evidence>
<dbReference type="GO" id="GO:0005786">
    <property type="term" value="C:signal recognition particle, endoplasmic reticulum targeting"/>
    <property type="evidence" value="ECO:0007669"/>
    <property type="project" value="UniProtKB-KW"/>
</dbReference>
<dbReference type="SMART" id="SM00908">
    <property type="entry name" value="Gal-bind_lectin"/>
    <property type="match status" value="1"/>
</dbReference>
<evidence type="ECO:0000256" key="5">
    <source>
        <dbReference type="SAM" id="Phobius"/>
    </source>
</evidence>
<dbReference type="PROSITE" id="PS51304">
    <property type="entry name" value="GALECTIN"/>
    <property type="match status" value="1"/>
</dbReference>
<feature type="domain" description="Galectin" evidence="6">
    <location>
        <begin position="51"/>
        <end position="183"/>
    </location>
</feature>
<keyword evidence="5" id="KW-1133">Transmembrane helix</keyword>
<keyword evidence="3" id="KW-0687">Ribonucleoprotein</keyword>
<dbReference type="STRING" id="126957.T1JGR1"/>
<dbReference type="eggNOG" id="KOG3465">
    <property type="taxonomic scope" value="Eukaryota"/>
</dbReference>
<accession>T1JGR1</accession>
<reference evidence="7" key="2">
    <citation type="submission" date="2015-02" db="UniProtKB">
        <authorList>
            <consortium name="EnsemblMetazoa"/>
        </authorList>
    </citation>
    <scope>IDENTIFICATION</scope>
</reference>
<evidence type="ECO:0000256" key="2">
    <source>
        <dbReference type="ARBA" id="ARBA00022737"/>
    </source>
</evidence>